<dbReference type="AlphaFoldDB" id="A0A915KRL1"/>
<evidence type="ECO:0000313" key="1">
    <source>
        <dbReference type="Proteomes" id="UP000887565"/>
    </source>
</evidence>
<dbReference type="Proteomes" id="UP000887565">
    <property type="component" value="Unplaced"/>
</dbReference>
<organism evidence="1 2">
    <name type="scientific">Romanomermis culicivorax</name>
    <name type="common">Nematode worm</name>
    <dbReference type="NCBI Taxonomy" id="13658"/>
    <lineage>
        <taxon>Eukaryota</taxon>
        <taxon>Metazoa</taxon>
        <taxon>Ecdysozoa</taxon>
        <taxon>Nematoda</taxon>
        <taxon>Enoplea</taxon>
        <taxon>Dorylaimia</taxon>
        <taxon>Mermithida</taxon>
        <taxon>Mermithoidea</taxon>
        <taxon>Mermithidae</taxon>
        <taxon>Romanomermis</taxon>
    </lineage>
</organism>
<accession>A0A915KRL1</accession>
<proteinExistence type="predicted"/>
<evidence type="ECO:0000313" key="2">
    <source>
        <dbReference type="WBParaSite" id="nRc.2.0.1.t41114-RA"/>
    </source>
</evidence>
<reference evidence="2" key="1">
    <citation type="submission" date="2022-11" db="UniProtKB">
        <authorList>
            <consortium name="WormBaseParasite"/>
        </authorList>
    </citation>
    <scope>IDENTIFICATION</scope>
</reference>
<sequence length="76" mass="8405">MDGAEMAGAEVTGAEVAAVKRPFLVKVTSNMSYKRLKAIDESTIIFRTKRLIAEPQNSCLLSSLYDDSEETDLQHI</sequence>
<keyword evidence="1" id="KW-1185">Reference proteome</keyword>
<name>A0A915KRL1_ROMCU</name>
<protein>
    <submittedName>
        <fullName evidence="2">Uncharacterized protein</fullName>
    </submittedName>
</protein>
<dbReference type="WBParaSite" id="nRc.2.0.1.t41114-RA">
    <property type="protein sequence ID" value="nRc.2.0.1.t41114-RA"/>
    <property type="gene ID" value="nRc.2.0.1.g41114"/>
</dbReference>